<name>A0A968L095_9SPIO</name>
<organism evidence="2 3">
    <name type="scientific">Entomospira culicis</name>
    <dbReference type="NCBI Taxonomy" id="2719989"/>
    <lineage>
        <taxon>Bacteria</taxon>
        <taxon>Pseudomonadati</taxon>
        <taxon>Spirochaetota</taxon>
        <taxon>Spirochaetia</taxon>
        <taxon>Spirochaetales</taxon>
        <taxon>Spirochaetaceae</taxon>
        <taxon>Entomospira</taxon>
    </lineage>
</organism>
<feature type="signal peptide" evidence="1">
    <location>
        <begin position="1"/>
        <end position="22"/>
    </location>
</feature>
<reference evidence="2" key="1">
    <citation type="submission" date="2020-03" db="EMBL/GenBank/DDBJ databases">
        <title>Spirochaetal bacteria isolated from arthropods constitute a novel genus Entomospira genus novum within the order Spirochaetales.</title>
        <authorList>
            <person name="Grana-Miraglia L."/>
            <person name="Sikutova S."/>
            <person name="Fingerle V."/>
            <person name="Sing A."/>
            <person name="Castillo-Ramirez S."/>
            <person name="Margos G."/>
            <person name="Rudolf I."/>
        </authorList>
    </citation>
    <scope>NUCLEOTIDE SEQUENCE</scope>
    <source>
        <strain evidence="2">BR149</strain>
    </source>
</reference>
<sequence>MRRLGYLVSIFLLFSIPISAQAMQQSEDLKKIYLYTMLIFMDNIESEYRLDARAPQSWQLLDKLHQERIGYSAQKGDYLGQEAQFTAEIVKHFSPEQVKILKKKGLLDVNTMAGQVLAYELIYKEHPLGGYHFLAKEPNLRQRLHLAFGSKEMGNFLLDQEAIWGEYLGLWMLIVRQRYGEFQALMSAHVRDYNAELIRLSERT</sequence>
<comment type="caution">
    <text evidence="2">The sequence shown here is derived from an EMBL/GenBank/DDBJ whole genome shotgun (WGS) entry which is preliminary data.</text>
</comment>
<dbReference type="EMBL" id="JAATLM010000002">
    <property type="protein sequence ID" value="NIZ70116.1"/>
    <property type="molecule type" value="Genomic_DNA"/>
</dbReference>
<protein>
    <submittedName>
        <fullName evidence="2">Uncharacterized protein</fullName>
    </submittedName>
</protein>
<feature type="chain" id="PRO_5037607509" evidence="1">
    <location>
        <begin position="23"/>
        <end position="204"/>
    </location>
</feature>
<evidence type="ECO:0000313" key="3">
    <source>
        <dbReference type="Proteomes" id="UP000778951"/>
    </source>
</evidence>
<dbReference type="AlphaFoldDB" id="A0A968L095"/>
<dbReference type="RefSeq" id="WP_167696359.1">
    <property type="nucleotide sequence ID" value="NZ_CP118182.1"/>
</dbReference>
<accession>A0A968L095</accession>
<gene>
    <name evidence="2" type="ORF">HCT48_07840</name>
</gene>
<proteinExistence type="predicted"/>
<evidence type="ECO:0000256" key="1">
    <source>
        <dbReference type="SAM" id="SignalP"/>
    </source>
</evidence>
<evidence type="ECO:0000313" key="2">
    <source>
        <dbReference type="EMBL" id="NIZ70116.1"/>
    </source>
</evidence>
<keyword evidence="1" id="KW-0732">Signal</keyword>
<keyword evidence="3" id="KW-1185">Reference proteome</keyword>
<dbReference type="Proteomes" id="UP000778951">
    <property type="component" value="Unassembled WGS sequence"/>
</dbReference>